<dbReference type="InterPro" id="IPR035413">
    <property type="entry name" value="Terminase_L_C"/>
</dbReference>
<dbReference type="InterPro" id="IPR036844">
    <property type="entry name" value="Hint_dom_sf"/>
</dbReference>
<protein>
    <submittedName>
        <fullName evidence="3">Uncharacterized protein</fullName>
    </submittedName>
</protein>
<dbReference type="SMART" id="SM00305">
    <property type="entry name" value="HintC"/>
    <property type="match status" value="1"/>
</dbReference>
<reference evidence="3 4" key="1">
    <citation type="submission" date="2014-04" db="EMBL/GenBank/DDBJ databases">
        <title>Draft Genome Sequence of Synergistes jonesii.</title>
        <authorList>
            <person name="Coil D.A."/>
            <person name="Eisen J.A."/>
            <person name="Holland-Moritz H.E."/>
        </authorList>
    </citation>
    <scope>NUCLEOTIDE SEQUENCE [LARGE SCALE GENOMIC DNA]</scope>
    <source>
        <strain evidence="3 4">78-1</strain>
    </source>
</reference>
<organism evidence="3 4">
    <name type="scientific">Synergistes jonesii</name>
    <dbReference type="NCBI Taxonomy" id="2754"/>
    <lineage>
        <taxon>Bacteria</taxon>
        <taxon>Thermotogati</taxon>
        <taxon>Synergistota</taxon>
        <taxon>Synergistia</taxon>
        <taxon>Synergistales</taxon>
        <taxon>Synergistaceae</taxon>
        <taxon>Synergistes</taxon>
    </lineage>
</organism>
<feature type="domain" description="Hint" evidence="1">
    <location>
        <begin position="510"/>
        <end position="556"/>
    </location>
</feature>
<dbReference type="PANTHER" id="PTHR39184">
    <property type="match status" value="1"/>
</dbReference>
<dbReference type="GeneID" id="90984806"/>
<dbReference type="NCBIfam" id="TIGR01547">
    <property type="entry name" value="phage_term_2"/>
    <property type="match status" value="1"/>
</dbReference>
<comment type="caution">
    <text evidence="3">The sequence shown here is derived from an EMBL/GenBank/DDBJ whole genome shotgun (WGS) entry which is preliminary data.</text>
</comment>
<dbReference type="PROSITE" id="PS50818">
    <property type="entry name" value="INTEIN_C_TER"/>
    <property type="match status" value="1"/>
</dbReference>
<dbReference type="Pfam" id="PF17288">
    <property type="entry name" value="Terminase_3C"/>
    <property type="match status" value="1"/>
</dbReference>
<dbReference type="SMART" id="SM00306">
    <property type="entry name" value="HintN"/>
    <property type="match status" value="1"/>
</dbReference>
<dbReference type="InterPro" id="IPR006437">
    <property type="entry name" value="Phage_terminase_lsu"/>
</dbReference>
<dbReference type="InterPro" id="IPR035412">
    <property type="entry name" value="Terminase_L_N"/>
</dbReference>
<dbReference type="OrthoDB" id="9768556at2"/>
<dbReference type="Gene3D" id="2.170.16.10">
    <property type="entry name" value="Hedgehog/Intein (Hint) domain"/>
    <property type="match status" value="1"/>
</dbReference>
<dbReference type="InterPro" id="IPR030934">
    <property type="entry name" value="Intein_C"/>
</dbReference>
<dbReference type="AlphaFoldDB" id="A0A073IQ41"/>
<dbReference type="InterPro" id="IPR027417">
    <property type="entry name" value="P-loop_NTPase"/>
</dbReference>
<dbReference type="PANTHER" id="PTHR39184:SF1">
    <property type="entry name" value="PBSX PHAGE TERMINASE LARGE SUBUNIT"/>
    <property type="match status" value="1"/>
</dbReference>
<evidence type="ECO:0000259" key="1">
    <source>
        <dbReference type="SMART" id="SM00305"/>
    </source>
</evidence>
<gene>
    <name evidence="3" type="ORF">EH55_06905</name>
</gene>
<dbReference type="InterPro" id="IPR006141">
    <property type="entry name" value="Intein_N"/>
</dbReference>
<dbReference type="Gene3D" id="3.30.420.280">
    <property type="match status" value="1"/>
</dbReference>
<feature type="domain" description="Hint" evidence="2">
    <location>
        <begin position="374"/>
        <end position="463"/>
    </location>
</feature>
<dbReference type="InterPro" id="IPR003586">
    <property type="entry name" value="Hint_dom_C"/>
</dbReference>
<dbReference type="InterPro" id="IPR003587">
    <property type="entry name" value="Hint_dom_N"/>
</dbReference>
<keyword evidence="4" id="KW-1185">Reference proteome</keyword>
<dbReference type="STRING" id="2754.EH55_06905"/>
<dbReference type="EMBL" id="JMKI01000037">
    <property type="protein sequence ID" value="KEJ91700.1"/>
    <property type="molecule type" value="Genomic_DNA"/>
</dbReference>
<dbReference type="Gene3D" id="3.40.50.300">
    <property type="entry name" value="P-loop containing nucleotide triphosphate hydrolases"/>
    <property type="match status" value="1"/>
</dbReference>
<dbReference type="Pfam" id="PF04466">
    <property type="entry name" value="Terminase_3"/>
    <property type="match status" value="1"/>
</dbReference>
<dbReference type="eggNOG" id="COG1783">
    <property type="taxonomic scope" value="Bacteria"/>
</dbReference>
<dbReference type="GO" id="GO:0016539">
    <property type="term" value="P:intein-mediated protein splicing"/>
    <property type="evidence" value="ECO:0007669"/>
    <property type="project" value="InterPro"/>
</dbReference>
<sequence>MPKSPRVTIKFHPVYEDLFRPFRYKVYWGGRGGGKSWAIARALVAMGANRKIRVLCAREIQHSIADSVHKLLVEQIYALKLESRYKITKNAISGINGTEFIFKGLRFNVQEVKSTEGVNVCWVEEAQSVSEESWSVLIPTVREKDSEIWLSFNPLDEDDPTYQRFIVHTPPNAAVHKVNWSENPWFPDVLRQEMEYLKRVDYEAYLHIWEGEVRRISDAIIFRGKYVVEPFDTPRNVRFFHGADWGFAQDPTTLVRCFVDGKKLYIDREAYGIGVELDETAQLFDSIDTARSWPIKADAARPETISYMKKQGFNISGAKKWQGCVEDGIAHIKGFEKVVIHPRCKHTIDEFNHYSYKVDSQTGDVLPIVLDKNNHCLVAGTLIMTEQGEKPIEEITTNDKVLTRRGYKPVLWAGASGHNCRVYKITTDKGNFIVGTKEHKVWTKRGFCAIADLCPEDEVLICQRSRANISKADFAVTTAKANGGGIITLTILSKIVSFAERNLQQTNIAMSDFAVGRVQTITSGGCASKVYDLTVADCHEFFANGILVHNCVDAIRYSLDGYIRKRNQHYGSIEKPAGW</sequence>
<dbReference type="CDD" id="cd00081">
    <property type="entry name" value="Hint"/>
    <property type="match status" value="1"/>
</dbReference>
<dbReference type="Pfam" id="PF14890">
    <property type="entry name" value="Intein_splicing"/>
    <property type="match status" value="1"/>
</dbReference>
<accession>A0A073IQ41</accession>
<evidence type="ECO:0000259" key="2">
    <source>
        <dbReference type="SMART" id="SM00306"/>
    </source>
</evidence>
<dbReference type="Proteomes" id="UP000027665">
    <property type="component" value="Unassembled WGS sequence"/>
</dbReference>
<evidence type="ECO:0000313" key="3">
    <source>
        <dbReference type="EMBL" id="KEJ91700.1"/>
    </source>
</evidence>
<evidence type="ECO:0000313" key="4">
    <source>
        <dbReference type="Proteomes" id="UP000027665"/>
    </source>
</evidence>
<dbReference type="PROSITE" id="PS50817">
    <property type="entry name" value="INTEIN_N_TER"/>
    <property type="match status" value="1"/>
</dbReference>
<dbReference type="InterPro" id="IPR052380">
    <property type="entry name" value="Viral_DNA_packaging_terminase"/>
</dbReference>
<dbReference type="NCBIfam" id="TIGR01443">
    <property type="entry name" value="intein_Cterm"/>
    <property type="match status" value="1"/>
</dbReference>
<dbReference type="SUPFAM" id="SSF51294">
    <property type="entry name" value="Hedgehog/intein (Hint) domain"/>
    <property type="match status" value="1"/>
</dbReference>
<name>A0A073IQ41_9BACT</name>
<dbReference type="RefSeq" id="WP_051682788.1">
    <property type="nucleotide sequence ID" value="NZ_JAXDSK010000062.1"/>
</dbReference>
<proteinExistence type="predicted"/>